<dbReference type="EMBL" id="CP036291">
    <property type="protein sequence ID" value="QDU86960.1"/>
    <property type="molecule type" value="Genomic_DNA"/>
</dbReference>
<sequence length="393" mass="41159">MSDAPGARTGPGGSDAPRPLRVVQGIASLDPSGGGPPAVAVSLAAALASAGAEVTLAHATAEQGRARVAALIESTPGAEALKVVHGPLQAVLGGAEGGPPDIVHLHGFWEPWTFAAARAARGRAPYVLAPHGMFHPWSLRQKRLKKQVALRLGYGGVLRRAALLHALNRPEKEFLLKYEPRLNVTVIPNGVFPEALRSPLPVGSFRAGCPGLGDAPMVLFLSRLHHGKGLDILVDAMRLVIAELPAAKLVVVGPDAGYESTLRESVARHGLEGSVLVVGPKFGHDKLAALGDADCFCLPSRQEGFSIAITEALGSGVPCVVSDASNFPEVGEVGAGFVTSLDPRDVAEGILKVLRGDRRQMGDAGRRLVAERFTWPAVAQQTLAAYHNLVLHR</sequence>
<dbReference type="Proteomes" id="UP000317429">
    <property type="component" value="Chromosome"/>
</dbReference>
<dbReference type="OrthoDB" id="232381at2"/>
<name>A0A518D660_9BACT</name>
<reference evidence="3 4" key="1">
    <citation type="submission" date="2019-02" db="EMBL/GenBank/DDBJ databases">
        <title>Deep-cultivation of Planctomycetes and their phenomic and genomic characterization uncovers novel biology.</title>
        <authorList>
            <person name="Wiegand S."/>
            <person name="Jogler M."/>
            <person name="Boedeker C."/>
            <person name="Pinto D."/>
            <person name="Vollmers J."/>
            <person name="Rivas-Marin E."/>
            <person name="Kohn T."/>
            <person name="Peeters S.H."/>
            <person name="Heuer A."/>
            <person name="Rast P."/>
            <person name="Oberbeckmann S."/>
            <person name="Bunk B."/>
            <person name="Jeske O."/>
            <person name="Meyerdierks A."/>
            <person name="Storesund J.E."/>
            <person name="Kallscheuer N."/>
            <person name="Luecker S."/>
            <person name="Lage O.M."/>
            <person name="Pohl T."/>
            <person name="Merkel B.J."/>
            <person name="Hornburger P."/>
            <person name="Mueller R.-W."/>
            <person name="Bruemmer F."/>
            <person name="Labrenz M."/>
            <person name="Spormann A.M."/>
            <person name="Op den Camp H."/>
            <person name="Overmann J."/>
            <person name="Amann R."/>
            <person name="Jetten M.S.M."/>
            <person name="Mascher T."/>
            <person name="Medema M.H."/>
            <person name="Devos D.P."/>
            <person name="Kaster A.-K."/>
            <person name="Ovreas L."/>
            <person name="Rohde M."/>
            <person name="Galperin M.Y."/>
            <person name="Jogler C."/>
        </authorList>
    </citation>
    <scope>NUCLEOTIDE SEQUENCE [LARGE SCALE GENOMIC DNA]</scope>
    <source>
        <strain evidence="3 4">Pla175</strain>
    </source>
</reference>
<evidence type="ECO:0000259" key="1">
    <source>
        <dbReference type="Pfam" id="PF00534"/>
    </source>
</evidence>
<gene>
    <name evidence="3" type="primary">gumH</name>
    <name evidence="3" type="ORF">Pla175_03140</name>
</gene>
<dbReference type="AlphaFoldDB" id="A0A518D660"/>
<dbReference type="PANTHER" id="PTHR12526">
    <property type="entry name" value="GLYCOSYLTRANSFERASE"/>
    <property type="match status" value="1"/>
</dbReference>
<dbReference type="Gene3D" id="3.40.50.2000">
    <property type="entry name" value="Glycogen Phosphorylase B"/>
    <property type="match status" value="2"/>
</dbReference>
<keyword evidence="3" id="KW-0808">Transferase</keyword>
<dbReference type="Pfam" id="PF00534">
    <property type="entry name" value="Glycos_transf_1"/>
    <property type="match status" value="1"/>
</dbReference>
<feature type="domain" description="Glycosyl transferase family 1" evidence="1">
    <location>
        <begin position="214"/>
        <end position="366"/>
    </location>
</feature>
<dbReference type="InterPro" id="IPR001296">
    <property type="entry name" value="Glyco_trans_1"/>
</dbReference>
<organism evidence="3 4">
    <name type="scientific">Pirellulimonas nuda</name>
    <dbReference type="NCBI Taxonomy" id="2528009"/>
    <lineage>
        <taxon>Bacteria</taxon>
        <taxon>Pseudomonadati</taxon>
        <taxon>Planctomycetota</taxon>
        <taxon>Planctomycetia</taxon>
        <taxon>Pirellulales</taxon>
        <taxon>Lacipirellulaceae</taxon>
        <taxon>Pirellulimonas</taxon>
    </lineage>
</organism>
<evidence type="ECO:0000313" key="4">
    <source>
        <dbReference type="Proteomes" id="UP000317429"/>
    </source>
</evidence>
<accession>A0A518D660</accession>
<evidence type="ECO:0000259" key="2">
    <source>
        <dbReference type="Pfam" id="PF13439"/>
    </source>
</evidence>
<dbReference type="SUPFAM" id="SSF53756">
    <property type="entry name" value="UDP-Glycosyltransferase/glycogen phosphorylase"/>
    <property type="match status" value="1"/>
</dbReference>
<dbReference type="PANTHER" id="PTHR12526:SF637">
    <property type="entry name" value="GLYCOSYLTRANSFERASE EPSF-RELATED"/>
    <property type="match status" value="1"/>
</dbReference>
<dbReference type="KEGG" id="pnd:Pla175_03140"/>
<evidence type="ECO:0000313" key="3">
    <source>
        <dbReference type="EMBL" id="QDU86960.1"/>
    </source>
</evidence>
<dbReference type="EC" id="2.4.1.252" evidence="3"/>
<protein>
    <submittedName>
        <fullName evidence="3">GDP-mannose:cellobiosyl-diphosphopolyprenol alpha-mannosyltransferase</fullName>
        <ecNumber evidence="3">2.4.1.252</ecNumber>
    </submittedName>
</protein>
<keyword evidence="4" id="KW-1185">Reference proteome</keyword>
<dbReference type="RefSeq" id="WP_145280664.1">
    <property type="nucleotide sequence ID" value="NZ_CP036291.1"/>
</dbReference>
<feature type="domain" description="Glycosyltransferase subfamily 4-like N-terminal" evidence="2">
    <location>
        <begin position="34"/>
        <end position="191"/>
    </location>
</feature>
<dbReference type="GO" id="GO:0016757">
    <property type="term" value="F:glycosyltransferase activity"/>
    <property type="evidence" value="ECO:0007669"/>
    <property type="project" value="UniProtKB-KW"/>
</dbReference>
<keyword evidence="3" id="KW-0328">Glycosyltransferase</keyword>
<dbReference type="InterPro" id="IPR028098">
    <property type="entry name" value="Glyco_trans_4-like_N"/>
</dbReference>
<proteinExistence type="predicted"/>
<dbReference type="Pfam" id="PF13439">
    <property type="entry name" value="Glyco_transf_4"/>
    <property type="match status" value="1"/>
</dbReference>